<reference evidence="3" key="1">
    <citation type="submission" date="2016-07" db="EMBL/GenBank/DDBJ databases">
        <authorList>
            <person name="Florea S."/>
            <person name="Webb J.S."/>
            <person name="Jaromczyk J."/>
            <person name="Schardl C.L."/>
        </authorList>
    </citation>
    <scope>NUCLEOTIDE SEQUENCE [LARGE SCALE GENOMIC DNA]</scope>
    <source>
        <strain evidence="3">MIT 01-6242</strain>
    </source>
</reference>
<dbReference type="RefSeq" id="WP_066338786.1">
    <property type="nucleotide sequence ID" value="NZ_CP016503.1"/>
</dbReference>
<dbReference type="Gene3D" id="3.40.630.30">
    <property type="match status" value="1"/>
</dbReference>
<dbReference type="EMBL" id="CP016503">
    <property type="protein sequence ID" value="ANV97573.1"/>
    <property type="molecule type" value="Genomic_DNA"/>
</dbReference>
<dbReference type="InterPro" id="IPR016181">
    <property type="entry name" value="Acyl_CoA_acyltransferase"/>
</dbReference>
<dbReference type="PANTHER" id="PTHR41373">
    <property type="entry name" value="DUF2156 DOMAIN-CONTAINING PROTEIN"/>
    <property type="match status" value="1"/>
</dbReference>
<gene>
    <name evidence="2" type="ORF">BBW65_01555</name>
</gene>
<evidence type="ECO:0000259" key="1">
    <source>
        <dbReference type="Pfam" id="PF09924"/>
    </source>
</evidence>
<dbReference type="InterPro" id="IPR024320">
    <property type="entry name" value="LPG_synthase_C"/>
</dbReference>
<name>A0A1B1U483_9HELI</name>
<feature type="domain" description="Phosphatidylglycerol lysyltransferase C-terminal" evidence="1">
    <location>
        <begin position="26"/>
        <end position="296"/>
    </location>
</feature>
<accession>A0A1B1U483</accession>
<dbReference type="OrthoDB" id="9765580at2"/>
<evidence type="ECO:0000313" key="3">
    <source>
        <dbReference type="Proteomes" id="UP000092884"/>
    </source>
</evidence>
<protein>
    <recommendedName>
        <fullName evidence="1">Phosphatidylglycerol lysyltransferase C-terminal domain-containing protein</fullName>
    </recommendedName>
</protein>
<dbReference type="STRING" id="222136.BBW65_01555"/>
<dbReference type="Pfam" id="PF09924">
    <property type="entry name" value="LPG_synthase_C"/>
    <property type="match status" value="1"/>
</dbReference>
<dbReference type="InterPro" id="IPR016732">
    <property type="entry name" value="UCP018688"/>
</dbReference>
<dbReference type="AlphaFoldDB" id="A0A1B1U483"/>
<dbReference type="Proteomes" id="UP000092884">
    <property type="component" value="Chromosome"/>
</dbReference>
<evidence type="ECO:0000313" key="2">
    <source>
        <dbReference type="EMBL" id="ANV97573.1"/>
    </source>
</evidence>
<sequence>MKFEPIDLGHRELILSFQQDVELPLSDFNFANLLIWHNAREISFCVIEDALILRSQYPNQKPYYFYPQGTSPRNALQRLIETERDLYFKSLTFAQTQELEALYPQRFDISQTPEHFDYIYNVSELIALSGRKYHKKKNHLNKFLQTYPHFVFEEVSLANSAELVQTYAQWYEANPHKDEALRAEKEGIETLLKHWEVLSKPNAQGLFGLKGGILRLDGEIIAFALGEALSTQSVVIHIEKANIAYVGIYQAINQQFLANVWHQYLWVNREEDLGLEGLRKAKLSYQPTQLLHKYSAASRL</sequence>
<keyword evidence="3" id="KW-1185">Reference proteome</keyword>
<dbReference type="PIRSF" id="PIRSF018688">
    <property type="entry name" value="UCP018688"/>
    <property type="match status" value="1"/>
</dbReference>
<organism evidence="2 3">
    <name type="scientific">Helicobacter enhydrae</name>
    <dbReference type="NCBI Taxonomy" id="222136"/>
    <lineage>
        <taxon>Bacteria</taxon>
        <taxon>Pseudomonadati</taxon>
        <taxon>Campylobacterota</taxon>
        <taxon>Epsilonproteobacteria</taxon>
        <taxon>Campylobacterales</taxon>
        <taxon>Helicobacteraceae</taxon>
        <taxon>Helicobacter</taxon>
    </lineage>
</organism>
<dbReference type="PANTHER" id="PTHR41373:SF1">
    <property type="entry name" value="PHOSPHATIDYLGLYCEROL LYSYLTRANSFERASE C-TERMINAL DOMAIN-CONTAINING PROTEIN"/>
    <property type="match status" value="1"/>
</dbReference>
<dbReference type="KEGG" id="het:BBW65_01555"/>
<dbReference type="SUPFAM" id="SSF55729">
    <property type="entry name" value="Acyl-CoA N-acyltransferases (Nat)"/>
    <property type="match status" value="2"/>
</dbReference>
<proteinExistence type="predicted"/>